<dbReference type="AlphaFoldDB" id="G4ZPR0"/>
<feature type="compositionally biased region" description="Low complexity" evidence="1">
    <location>
        <begin position="276"/>
        <end position="289"/>
    </location>
</feature>
<reference evidence="2 3" key="1">
    <citation type="journal article" date="2006" name="Science">
        <title>Phytophthora genome sequences uncover evolutionary origins and mechanisms of pathogenesis.</title>
        <authorList>
            <person name="Tyler B.M."/>
            <person name="Tripathy S."/>
            <person name="Zhang X."/>
            <person name="Dehal P."/>
            <person name="Jiang R.H."/>
            <person name="Aerts A."/>
            <person name="Arredondo F.D."/>
            <person name="Baxter L."/>
            <person name="Bensasson D."/>
            <person name="Beynon J.L."/>
            <person name="Chapman J."/>
            <person name="Damasceno C.M."/>
            <person name="Dorrance A.E."/>
            <person name="Dou D."/>
            <person name="Dickerman A.W."/>
            <person name="Dubchak I.L."/>
            <person name="Garbelotto M."/>
            <person name="Gijzen M."/>
            <person name="Gordon S.G."/>
            <person name="Govers F."/>
            <person name="Grunwald N.J."/>
            <person name="Huang W."/>
            <person name="Ivors K.L."/>
            <person name="Jones R.W."/>
            <person name="Kamoun S."/>
            <person name="Krampis K."/>
            <person name="Lamour K.H."/>
            <person name="Lee M.K."/>
            <person name="McDonald W.H."/>
            <person name="Medina M."/>
            <person name="Meijer H.J."/>
            <person name="Nordberg E.K."/>
            <person name="Maclean D.J."/>
            <person name="Ospina-Giraldo M.D."/>
            <person name="Morris P.F."/>
            <person name="Phuntumart V."/>
            <person name="Putnam N.H."/>
            <person name="Rash S."/>
            <person name="Rose J.K."/>
            <person name="Sakihama Y."/>
            <person name="Salamov A.A."/>
            <person name="Savidor A."/>
            <person name="Scheuring C.F."/>
            <person name="Smith B.M."/>
            <person name="Sobral B.W."/>
            <person name="Terry A."/>
            <person name="Torto-Alalibo T.A."/>
            <person name="Win J."/>
            <person name="Xu Z."/>
            <person name="Zhang H."/>
            <person name="Grigoriev I.V."/>
            <person name="Rokhsar D.S."/>
            <person name="Boore J.L."/>
        </authorList>
    </citation>
    <scope>NUCLEOTIDE SEQUENCE [LARGE SCALE GENOMIC DNA]</scope>
    <source>
        <strain evidence="2 3">P6497</strain>
    </source>
</reference>
<keyword evidence="3" id="KW-1185">Reference proteome</keyword>
<feature type="region of interest" description="Disordered" evidence="1">
    <location>
        <begin position="276"/>
        <end position="344"/>
    </location>
</feature>
<accession>G4ZPR0</accession>
<organism evidence="2 3">
    <name type="scientific">Phytophthora sojae (strain P6497)</name>
    <name type="common">Soybean stem and root rot agent</name>
    <name type="synonym">Phytophthora megasperma f. sp. glycines</name>
    <dbReference type="NCBI Taxonomy" id="1094619"/>
    <lineage>
        <taxon>Eukaryota</taxon>
        <taxon>Sar</taxon>
        <taxon>Stramenopiles</taxon>
        <taxon>Oomycota</taxon>
        <taxon>Peronosporomycetes</taxon>
        <taxon>Peronosporales</taxon>
        <taxon>Peronosporaceae</taxon>
        <taxon>Phytophthora</taxon>
    </lineage>
</organism>
<evidence type="ECO:0000256" key="1">
    <source>
        <dbReference type="SAM" id="MobiDB-lite"/>
    </source>
</evidence>
<sequence length="451" mass="48672">MTSERSGTSTVTGSWLASRRWNFGARSNKSDNGALFVWLEKLRAFATWNTRASRATLDHRGEFGKEEDGWGWVERRFPSPILGNELPAWAPWQCHGRSRAEHSTGAGFMDLEVQPWIVRMKRHRSKTMQSSHQSIVAWTSSRAISPSRPRLKRGATEGYRTSRSLPVLYRAVAANTAQAVQPVSRPANGLMPPLCRSPWHVWDERSLAGKHRQGGAASCRRHFGAALAGAAQPEPGKESHAKQEGPSSVLLVCMMTRQGLTVSATVSAAETIVEGGATASSADSGALASKRGGTGMDPSLGSLGETGSPFFQSSGQAGANAAPDDRATGSPRVRTELNARRRGERDRTLVISHLGFALSSAQFAAGRAQTERALRVDLPACREIRSLGTRNRAELSACLPAFSISLALRFLARAEPSRHGEVETLELQPGASHARILGFEQWSPGPAMPVP</sequence>
<evidence type="ECO:0000313" key="3">
    <source>
        <dbReference type="Proteomes" id="UP000002640"/>
    </source>
</evidence>
<dbReference type="Proteomes" id="UP000002640">
    <property type="component" value="Unassembled WGS sequence"/>
</dbReference>
<dbReference type="GeneID" id="20642127"/>
<name>G4ZPR0_PHYSP</name>
<evidence type="ECO:0000313" key="2">
    <source>
        <dbReference type="EMBL" id="EGZ15850.1"/>
    </source>
</evidence>
<feature type="compositionally biased region" description="Basic and acidic residues" evidence="1">
    <location>
        <begin position="323"/>
        <end position="344"/>
    </location>
</feature>
<gene>
    <name evidence="2" type="ORF">PHYSODRAFT_302267</name>
</gene>
<dbReference type="KEGG" id="psoj:PHYSODRAFT_302267"/>
<dbReference type="EMBL" id="JH159155">
    <property type="protein sequence ID" value="EGZ15850.1"/>
    <property type="molecule type" value="Genomic_DNA"/>
</dbReference>
<protein>
    <submittedName>
        <fullName evidence="2">Uncharacterized protein</fullName>
    </submittedName>
</protein>
<dbReference type="RefSeq" id="XP_009529599.1">
    <property type="nucleotide sequence ID" value="XM_009531304.1"/>
</dbReference>
<proteinExistence type="predicted"/>
<dbReference type="InParanoid" id="G4ZPR0"/>